<dbReference type="SUPFAM" id="SSF103481">
    <property type="entry name" value="Multidrug resistance efflux transporter EmrE"/>
    <property type="match status" value="2"/>
</dbReference>
<dbReference type="AlphaFoldDB" id="A0A9X2HCD8"/>
<dbReference type="Proteomes" id="UP001139502">
    <property type="component" value="Unassembled WGS sequence"/>
</dbReference>
<dbReference type="PANTHER" id="PTHR22911:SF137">
    <property type="entry name" value="SOLUTE CARRIER FAMILY 35 MEMBER G2-RELATED"/>
    <property type="match status" value="1"/>
</dbReference>
<evidence type="ECO:0000313" key="10">
    <source>
        <dbReference type="EMBL" id="MCP3425685.1"/>
    </source>
</evidence>
<evidence type="ECO:0000256" key="5">
    <source>
        <dbReference type="ARBA" id="ARBA00022692"/>
    </source>
</evidence>
<feature type="transmembrane region" description="Helical" evidence="8">
    <location>
        <begin position="303"/>
        <end position="321"/>
    </location>
</feature>
<comment type="similarity">
    <text evidence="2">Belongs to the EamA transporter family.</text>
</comment>
<keyword evidence="3" id="KW-0813">Transport</keyword>
<dbReference type="InterPro" id="IPR037185">
    <property type="entry name" value="EmrE-like"/>
</dbReference>
<feature type="transmembrane region" description="Helical" evidence="8">
    <location>
        <begin position="277"/>
        <end position="297"/>
    </location>
</feature>
<dbReference type="InterPro" id="IPR000620">
    <property type="entry name" value="EamA_dom"/>
</dbReference>
<dbReference type="EMBL" id="JANAFB010000012">
    <property type="protein sequence ID" value="MCP3425685.1"/>
    <property type="molecule type" value="Genomic_DNA"/>
</dbReference>
<sequence length="344" mass="36365">MTRPSDPDLNEPAAVTGALHPVITAGEDAGASRARTLRSGVLLALGAYGIWGFLPLYFNALTSLPPLEILGWRIVFSMVLCLIMVTATRSWGRVAAAFRAVRINLTLGLAGLIVSINWLVYIIATTTGHVLEASLGYFFNPLVTIALGVVVLRERLRPLQWVSVGLSLAAVVVLSVDYGTLPWISLVLAVSFAVYGLVKKNLGGRVDALTGLSFETAWLSIPAGVFLLLAGLGGVGGGLALGAADTPTTLLLVASGIVTAAPLLCFAGAASRLPLSAVGMFQYMTPILQFLIGYLVFGEQMSTGRWIGFGIVWLAVLLLVLDAARAARVNRRAVRRARERAARG</sequence>
<dbReference type="PANTHER" id="PTHR22911">
    <property type="entry name" value="ACYL-MALONYL CONDENSING ENZYME-RELATED"/>
    <property type="match status" value="1"/>
</dbReference>
<dbReference type="NCBIfam" id="TIGR00688">
    <property type="entry name" value="rarD"/>
    <property type="match status" value="1"/>
</dbReference>
<feature type="transmembrane region" description="Helical" evidence="8">
    <location>
        <begin position="182"/>
        <end position="198"/>
    </location>
</feature>
<proteinExistence type="inferred from homology"/>
<comment type="caution">
    <text evidence="10">The sequence shown here is derived from an EMBL/GenBank/DDBJ whole genome shotgun (WGS) entry which is preliminary data.</text>
</comment>
<evidence type="ECO:0000256" key="4">
    <source>
        <dbReference type="ARBA" id="ARBA00022475"/>
    </source>
</evidence>
<evidence type="ECO:0000256" key="2">
    <source>
        <dbReference type="ARBA" id="ARBA00007362"/>
    </source>
</evidence>
<keyword evidence="5 8" id="KW-0812">Transmembrane</keyword>
<protein>
    <submittedName>
        <fullName evidence="10">EamA family transporter RarD</fullName>
    </submittedName>
</protein>
<keyword evidence="11" id="KW-1185">Reference proteome</keyword>
<name>A0A9X2HCD8_9MICC</name>
<keyword evidence="4" id="KW-1003">Cell membrane</keyword>
<dbReference type="RefSeq" id="WP_254166014.1">
    <property type="nucleotide sequence ID" value="NZ_JANAFB010000012.1"/>
</dbReference>
<keyword evidence="6 8" id="KW-1133">Transmembrane helix</keyword>
<feature type="transmembrane region" description="Helical" evidence="8">
    <location>
        <begin position="103"/>
        <end position="123"/>
    </location>
</feature>
<dbReference type="Gene3D" id="1.10.3730.20">
    <property type="match status" value="1"/>
</dbReference>
<accession>A0A9X2HCD8</accession>
<feature type="transmembrane region" description="Helical" evidence="8">
    <location>
        <begin position="219"/>
        <end position="244"/>
    </location>
</feature>
<evidence type="ECO:0000313" key="11">
    <source>
        <dbReference type="Proteomes" id="UP001139502"/>
    </source>
</evidence>
<feature type="transmembrane region" description="Helical" evidence="8">
    <location>
        <begin position="70"/>
        <end position="91"/>
    </location>
</feature>
<evidence type="ECO:0000256" key="7">
    <source>
        <dbReference type="ARBA" id="ARBA00023136"/>
    </source>
</evidence>
<reference evidence="10" key="1">
    <citation type="submission" date="2022-06" db="EMBL/GenBank/DDBJ databases">
        <title>Rothia sp. isolated from sandalwood seedling.</title>
        <authorList>
            <person name="Tuikhar N."/>
            <person name="Kirdat K."/>
            <person name="Thorat V."/>
            <person name="Swetha P."/>
            <person name="Padma S."/>
            <person name="Sundararaj R."/>
            <person name="Yadav A."/>
        </authorList>
    </citation>
    <scope>NUCLEOTIDE SEQUENCE</scope>
    <source>
        <strain evidence="10">AR01</strain>
    </source>
</reference>
<keyword evidence="7 8" id="KW-0472">Membrane</keyword>
<evidence type="ECO:0000256" key="3">
    <source>
        <dbReference type="ARBA" id="ARBA00022448"/>
    </source>
</evidence>
<comment type="subcellular location">
    <subcellularLocation>
        <location evidence="1">Cell membrane</location>
        <topology evidence="1">Multi-pass membrane protein</topology>
    </subcellularLocation>
</comment>
<feature type="transmembrane region" description="Helical" evidence="8">
    <location>
        <begin position="159"/>
        <end position="176"/>
    </location>
</feature>
<dbReference type="GO" id="GO:0005886">
    <property type="term" value="C:plasma membrane"/>
    <property type="evidence" value="ECO:0007669"/>
    <property type="project" value="UniProtKB-SubCell"/>
</dbReference>
<feature type="transmembrane region" description="Helical" evidence="8">
    <location>
        <begin position="135"/>
        <end position="152"/>
    </location>
</feature>
<evidence type="ECO:0000256" key="6">
    <source>
        <dbReference type="ARBA" id="ARBA00022989"/>
    </source>
</evidence>
<evidence type="ECO:0000259" key="9">
    <source>
        <dbReference type="Pfam" id="PF00892"/>
    </source>
</evidence>
<feature type="domain" description="EamA" evidence="9">
    <location>
        <begin position="39"/>
        <end position="175"/>
    </location>
</feature>
<dbReference type="Pfam" id="PF00892">
    <property type="entry name" value="EamA"/>
    <property type="match status" value="2"/>
</dbReference>
<dbReference type="InterPro" id="IPR004626">
    <property type="entry name" value="RarD"/>
</dbReference>
<feature type="transmembrane region" description="Helical" evidence="8">
    <location>
        <begin position="250"/>
        <end position="270"/>
    </location>
</feature>
<organism evidence="10 11">
    <name type="scientific">Rothia santali</name>
    <dbReference type="NCBI Taxonomy" id="2949643"/>
    <lineage>
        <taxon>Bacteria</taxon>
        <taxon>Bacillati</taxon>
        <taxon>Actinomycetota</taxon>
        <taxon>Actinomycetes</taxon>
        <taxon>Micrococcales</taxon>
        <taxon>Micrococcaceae</taxon>
        <taxon>Rothia</taxon>
    </lineage>
</organism>
<evidence type="ECO:0000256" key="1">
    <source>
        <dbReference type="ARBA" id="ARBA00004651"/>
    </source>
</evidence>
<gene>
    <name evidence="10" type="primary">rarD</name>
    <name evidence="10" type="ORF">NBM05_06575</name>
</gene>
<feature type="transmembrane region" description="Helical" evidence="8">
    <location>
        <begin position="40"/>
        <end position="58"/>
    </location>
</feature>
<evidence type="ECO:0000256" key="8">
    <source>
        <dbReference type="SAM" id="Phobius"/>
    </source>
</evidence>
<feature type="domain" description="EamA" evidence="9">
    <location>
        <begin position="186"/>
        <end position="320"/>
    </location>
</feature>